<reference evidence="6 7" key="1">
    <citation type="submission" date="2017-02" db="EMBL/GenBank/DDBJ databases">
        <authorList>
            <person name="Peterson S.W."/>
        </authorList>
    </citation>
    <scope>NUCLEOTIDE SEQUENCE [LARGE SCALE GENOMIC DNA]</scope>
    <source>
        <strain evidence="6 7">USBA 369</strain>
    </source>
</reference>
<dbReference type="STRING" id="1365950.SAMN05428963_102162"/>
<dbReference type="GO" id="GO:0046872">
    <property type="term" value="F:metal ion binding"/>
    <property type="evidence" value="ECO:0007669"/>
    <property type="project" value="UniProtKB-KW"/>
</dbReference>
<evidence type="ECO:0000256" key="2">
    <source>
        <dbReference type="ARBA" id="ARBA00022723"/>
    </source>
</evidence>
<dbReference type="EMBL" id="FUXL01000002">
    <property type="protein sequence ID" value="SJZ67457.1"/>
    <property type="molecule type" value="Genomic_DNA"/>
</dbReference>
<comment type="similarity">
    <text evidence="1">Belongs to the Gfa family.</text>
</comment>
<keyword evidence="2" id="KW-0479">Metal-binding</keyword>
<dbReference type="PANTHER" id="PTHR33337">
    <property type="entry name" value="GFA DOMAIN-CONTAINING PROTEIN"/>
    <property type="match status" value="1"/>
</dbReference>
<dbReference type="AlphaFoldDB" id="A0A1T4MKS0"/>
<name>A0A1T4MKS0_9HYPH</name>
<evidence type="ECO:0000313" key="6">
    <source>
        <dbReference type="EMBL" id="SJZ67457.1"/>
    </source>
</evidence>
<keyword evidence="7" id="KW-1185">Reference proteome</keyword>
<feature type="domain" description="CENP-V/GFA" evidence="5">
    <location>
        <begin position="8"/>
        <end position="126"/>
    </location>
</feature>
<gene>
    <name evidence="6" type="ORF">SAMN05428963_102162</name>
</gene>
<dbReference type="OrthoDB" id="7186766at2"/>
<evidence type="ECO:0000256" key="1">
    <source>
        <dbReference type="ARBA" id="ARBA00005495"/>
    </source>
</evidence>
<dbReference type="PROSITE" id="PS51891">
    <property type="entry name" value="CENP_V_GFA"/>
    <property type="match status" value="1"/>
</dbReference>
<dbReference type="GO" id="GO:0016846">
    <property type="term" value="F:carbon-sulfur lyase activity"/>
    <property type="evidence" value="ECO:0007669"/>
    <property type="project" value="InterPro"/>
</dbReference>
<protein>
    <submittedName>
        <fullName evidence="6">Uncharacterized conserved protein</fullName>
    </submittedName>
</protein>
<evidence type="ECO:0000313" key="7">
    <source>
        <dbReference type="Proteomes" id="UP000190135"/>
    </source>
</evidence>
<dbReference type="Pfam" id="PF04828">
    <property type="entry name" value="GFA"/>
    <property type="match status" value="1"/>
</dbReference>
<proteinExistence type="inferred from homology"/>
<dbReference type="Proteomes" id="UP000190135">
    <property type="component" value="Unassembled WGS sequence"/>
</dbReference>
<dbReference type="InterPro" id="IPR011057">
    <property type="entry name" value="Mss4-like_sf"/>
</dbReference>
<dbReference type="SUPFAM" id="SSF51316">
    <property type="entry name" value="Mss4-like"/>
    <property type="match status" value="1"/>
</dbReference>
<dbReference type="Gene3D" id="3.90.1590.10">
    <property type="entry name" value="glutathione-dependent formaldehyde- activating enzyme (gfa)"/>
    <property type="match status" value="1"/>
</dbReference>
<evidence type="ECO:0000256" key="4">
    <source>
        <dbReference type="ARBA" id="ARBA00023239"/>
    </source>
</evidence>
<sequence>MQSGRQFLLGGCFCGKVRYRLTDRPLFTHCCHCRECQSLTGSAFVINALIEADRIEMLCGAPVAVRVPSTSGAPHDVYRCPDCQTAVWSDYGARGWLRFVRVGTLDEPSAITPDIHIYTRSKLPWVRLPEGAMAVEEYYDPRSLWPAESVARYDAGHRAAAIALEG</sequence>
<keyword evidence="3" id="KW-0862">Zinc</keyword>
<dbReference type="InterPro" id="IPR006913">
    <property type="entry name" value="CENP-V/GFA"/>
</dbReference>
<dbReference type="PANTHER" id="PTHR33337:SF33">
    <property type="entry name" value="CENP-V_GFA DOMAIN-CONTAINING PROTEIN"/>
    <property type="match status" value="1"/>
</dbReference>
<evidence type="ECO:0000256" key="3">
    <source>
        <dbReference type="ARBA" id="ARBA00022833"/>
    </source>
</evidence>
<organism evidence="6 7">
    <name type="scientific">Consotaella salsifontis</name>
    <dbReference type="NCBI Taxonomy" id="1365950"/>
    <lineage>
        <taxon>Bacteria</taxon>
        <taxon>Pseudomonadati</taxon>
        <taxon>Pseudomonadota</taxon>
        <taxon>Alphaproteobacteria</taxon>
        <taxon>Hyphomicrobiales</taxon>
        <taxon>Aurantimonadaceae</taxon>
        <taxon>Consotaella</taxon>
    </lineage>
</organism>
<evidence type="ECO:0000259" key="5">
    <source>
        <dbReference type="PROSITE" id="PS51891"/>
    </source>
</evidence>
<accession>A0A1T4MKS0</accession>
<keyword evidence="4" id="KW-0456">Lyase</keyword>
<dbReference type="RefSeq" id="WP_078706864.1">
    <property type="nucleotide sequence ID" value="NZ_FUXL01000002.1"/>
</dbReference>